<keyword evidence="12" id="KW-1185">Reference proteome</keyword>
<gene>
    <name evidence="11" type="ORF">HCN44_010111</name>
</gene>
<dbReference type="Gene3D" id="1.50.40.10">
    <property type="entry name" value="Mitochondrial carrier domain"/>
    <property type="match status" value="1"/>
</dbReference>
<organism evidence="11 12">
    <name type="scientific">Aphidius gifuensis</name>
    <name type="common">Parasitoid wasp</name>
    <dbReference type="NCBI Taxonomy" id="684658"/>
    <lineage>
        <taxon>Eukaryota</taxon>
        <taxon>Metazoa</taxon>
        <taxon>Ecdysozoa</taxon>
        <taxon>Arthropoda</taxon>
        <taxon>Hexapoda</taxon>
        <taxon>Insecta</taxon>
        <taxon>Pterygota</taxon>
        <taxon>Neoptera</taxon>
        <taxon>Endopterygota</taxon>
        <taxon>Hymenoptera</taxon>
        <taxon>Apocrita</taxon>
        <taxon>Ichneumonoidea</taxon>
        <taxon>Braconidae</taxon>
        <taxon>Aphidiinae</taxon>
        <taxon>Aphidius</taxon>
    </lineage>
</organism>
<dbReference type="SUPFAM" id="SSF103506">
    <property type="entry name" value="Mitochondrial carrier"/>
    <property type="match status" value="1"/>
</dbReference>
<evidence type="ECO:0000256" key="2">
    <source>
        <dbReference type="ARBA" id="ARBA00006375"/>
    </source>
</evidence>
<dbReference type="PROSITE" id="PS50920">
    <property type="entry name" value="SOLCAR"/>
    <property type="match status" value="3"/>
</dbReference>
<proteinExistence type="inferred from homology"/>
<comment type="caution">
    <text evidence="11">The sequence shown here is derived from an EMBL/GenBank/DDBJ whole genome shotgun (WGS) entry which is preliminary data.</text>
</comment>
<evidence type="ECO:0000256" key="5">
    <source>
        <dbReference type="ARBA" id="ARBA00022737"/>
    </source>
</evidence>
<feature type="transmembrane region" description="Helical" evidence="10">
    <location>
        <begin position="125"/>
        <end position="146"/>
    </location>
</feature>
<dbReference type="PANTHER" id="PTHR45618">
    <property type="entry name" value="MITOCHONDRIAL DICARBOXYLATE CARRIER-RELATED"/>
    <property type="match status" value="1"/>
</dbReference>
<dbReference type="InterPro" id="IPR002067">
    <property type="entry name" value="MCP"/>
</dbReference>
<dbReference type="InterPro" id="IPR018108">
    <property type="entry name" value="MCP_transmembrane"/>
</dbReference>
<feature type="repeat" description="Solcar" evidence="8">
    <location>
        <begin position="126"/>
        <end position="215"/>
    </location>
</feature>
<dbReference type="EMBL" id="JACMRX010000003">
    <property type="protein sequence ID" value="KAF7993516.1"/>
    <property type="molecule type" value="Genomic_DNA"/>
</dbReference>
<accession>A0A834XWS6</accession>
<evidence type="ECO:0000256" key="3">
    <source>
        <dbReference type="ARBA" id="ARBA00022448"/>
    </source>
</evidence>
<dbReference type="InterPro" id="IPR050391">
    <property type="entry name" value="Mito_Metabolite_Transporter"/>
</dbReference>
<evidence type="ECO:0000313" key="12">
    <source>
        <dbReference type="Proteomes" id="UP000639338"/>
    </source>
</evidence>
<evidence type="ECO:0008006" key="13">
    <source>
        <dbReference type="Google" id="ProtNLM"/>
    </source>
</evidence>
<feature type="repeat" description="Solcar" evidence="8">
    <location>
        <begin position="13"/>
        <end position="110"/>
    </location>
</feature>
<evidence type="ECO:0000256" key="7">
    <source>
        <dbReference type="ARBA" id="ARBA00023136"/>
    </source>
</evidence>
<keyword evidence="7 8" id="KW-0472">Membrane</keyword>
<dbReference type="OrthoDB" id="756301at2759"/>
<dbReference type="InterPro" id="IPR023395">
    <property type="entry name" value="MCP_dom_sf"/>
</dbReference>
<feature type="repeat" description="Solcar" evidence="8">
    <location>
        <begin position="224"/>
        <end position="309"/>
    </location>
</feature>
<evidence type="ECO:0000256" key="9">
    <source>
        <dbReference type="RuleBase" id="RU000488"/>
    </source>
</evidence>
<dbReference type="Pfam" id="PF00153">
    <property type="entry name" value="Mito_carr"/>
    <property type="match status" value="3"/>
</dbReference>
<comment type="subcellular location">
    <subcellularLocation>
        <location evidence="1">Membrane</location>
        <topology evidence="1">Multi-pass membrane protein</topology>
    </subcellularLocation>
</comment>
<dbReference type="PRINTS" id="PR00784">
    <property type="entry name" value="MTUNCOUPLING"/>
</dbReference>
<keyword evidence="5" id="KW-0677">Repeat</keyword>
<keyword evidence="6 10" id="KW-1133">Transmembrane helix</keyword>
<keyword evidence="4 8" id="KW-0812">Transmembrane</keyword>
<evidence type="ECO:0000256" key="6">
    <source>
        <dbReference type="ARBA" id="ARBA00022989"/>
    </source>
</evidence>
<reference evidence="11 12" key="1">
    <citation type="submission" date="2020-08" db="EMBL/GenBank/DDBJ databases">
        <title>Aphidius gifuensis genome sequencing and assembly.</title>
        <authorList>
            <person name="Du Z."/>
        </authorList>
    </citation>
    <scope>NUCLEOTIDE SEQUENCE [LARGE SCALE GENOMIC DNA]</scope>
    <source>
        <strain evidence="11">YNYX2018</strain>
        <tissue evidence="11">Adults</tissue>
    </source>
</reference>
<dbReference type="Proteomes" id="UP000639338">
    <property type="component" value="Unassembled WGS sequence"/>
</dbReference>
<keyword evidence="3 9" id="KW-0813">Transport</keyword>
<evidence type="ECO:0000256" key="10">
    <source>
        <dbReference type="SAM" id="Phobius"/>
    </source>
</evidence>
<evidence type="ECO:0000256" key="8">
    <source>
        <dbReference type="PROSITE-ProRule" id="PRU00282"/>
    </source>
</evidence>
<dbReference type="AlphaFoldDB" id="A0A834XWS6"/>
<evidence type="ECO:0000313" key="11">
    <source>
        <dbReference type="EMBL" id="KAF7993516.1"/>
    </source>
</evidence>
<comment type="similarity">
    <text evidence="2 9">Belongs to the mitochondrial carrier (TC 2.A.29) family.</text>
</comment>
<evidence type="ECO:0000256" key="1">
    <source>
        <dbReference type="ARBA" id="ARBA00004141"/>
    </source>
</evidence>
<dbReference type="GO" id="GO:0055085">
    <property type="term" value="P:transmembrane transport"/>
    <property type="evidence" value="ECO:0007669"/>
    <property type="project" value="InterPro"/>
</dbReference>
<name>A0A834XWS6_APHGI</name>
<protein>
    <recommendedName>
        <fullName evidence="13">Mitochondrial uncoupling protein</fullName>
    </recommendedName>
</protein>
<evidence type="ECO:0000256" key="4">
    <source>
        <dbReference type="ARBA" id="ARBA00022692"/>
    </source>
</evidence>
<sequence>MKMEVQNDISLGKKLLTAGTAACIADLATFPLDTAKVRMQIAGEGLVVLASVGGPQLSFKTPQPGLFQTITNIVRLEGAKSLYGGLSAGLQRQMCFASVRIGLYDTVKVFYTDIVEGKKKSLSGAMNFGVCIAAGITTGALAVVFAQPTDVVKVRLQAGNLGKNSTRYHSTFDAYKSIAMKEGVSGLWKGTAPNISRNAIVNVSEIVCYDMVKQSILNTGLLNDGIPCHFSAALGAGLCTTIVASPVDVVKTRFMNSGPGEYKGAIDVAEKMLFQEGFMSFYKGFIPSFSRLVSWNIVLWLTYEQLKILVQTKTVSTNRY</sequence>
<dbReference type="GO" id="GO:0016020">
    <property type="term" value="C:membrane"/>
    <property type="evidence" value="ECO:0007669"/>
    <property type="project" value="UniProtKB-SubCell"/>
</dbReference>